<dbReference type="HOGENOM" id="CLU_2964372_0_0_1"/>
<keyword evidence="3" id="KW-1185">Reference proteome</keyword>
<evidence type="ECO:0000313" key="3">
    <source>
        <dbReference type="Proteomes" id="UP000002051"/>
    </source>
</evidence>
<name>G7ZY76_MEDTR</name>
<reference evidence="2" key="3">
    <citation type="submission" date="2015-04" db="UniProtKB">
        <authorList>
            <consortium name="EnsemblPlants"/>
        </authorList>
    </citation>
    <scope>IDENTIFICATION</scope>
    <source>
        <strain evidence="2">cv. Jemalong A17</strain>
    </source>
</reference>
<reference evidence="1 3" key="2">
    <citation type="journal article" date="2014" name="BMC Genomics">
        <title>An improved genome release (version Mt4.0) for the model legume Medicago truncatula.</title>
        <authorList>
            <person name="Tang H."/>
            <person name="Krishnakumar V."/>
            <person name="Bidwell S."/>
            <person name="Rosen B."/>
            <person name="Chan A."/>
            <person name="Zhou S."/>
            <person name="Gentzbittel L."/>
            <person name="Childs K.L."/>
            <person name="Yandell M."/>
            <person name="Gundlach H."/>
            <person name="Mayer K.F."/>
            <person name="Schwartz D.C."/>
            <person name="Town C.D."/>
        </authorList>
    </citation>
    <scope>GENOME REANNOTATION</scope>
    <source>
        <strain evidence="1">A17</strain>
        <strain evidence="2 3">cv. Jemalong A17</strain>
    </source>
</reference>
<gene>
    <name evidence="1" type="ordered locus">MTR_6g017175</name>
</gene>
<dbReference type="Proteomes" id="UP000002051">
    <property type="component" value="Chromosome 6"/>
</dbReference>
<dbReference type="EMBL" id="CM001222">
    <property type="protein sequence ID" value="KEH25319.1"/>
    <property type="molecule type" value="Genomic_DNA"/>
</dbReference>
<dbReference type="PaxDb" id="3880-AES84151"/>
<dbReference type="EnsemblPlants" id="KEH25319">
    <property type="protein sequence ID" value="KEH25319"/>
    <property type="gene ID" value="MTR_6g017175"/>
</dbReference>
<evidence type="ECO:0000313" key="2">
    <source>
        <dbReference type="EnsemblPlants" id="KEH25319"/>
    </source>
</evidence>
<accession>G7ZY76</accession>
<protein>
    <submittedName>
        <fullName evidence="1 2">Uncharacterized protein</fullName>
    </submittedName>
</protein>
<organism evidence="1 3">
    <name type="scientific">Medicago truncatula</name>
    <name type="common">Barrel medic</name>
    <name type="synonym">Medicago tribuloides</name>
    <dbReference type="NCBI Taxonomy" id="3880"/>
    <lineage>
        <taxon>Eukaryota</taxon>
        <taxon>Viridiplantae</taxon>
        <taxon>Streptophyta</taxon>
        <taxon>Embryophyta</taxon>
        <taxon>Tracheophyta</taxon>
        <taxon>Spermatophyta</taxon>
        <taxon>Magnoliopsida</taxon>
        <taxon>eudicotyledons</taxon>
        <taxon>Gunneridae</taxon>
        <taxon>Pentapetalae</taxon>
        <taxon>rosids</taxon>
        <taxon>fabids</taxon>
        <taxon>Fabales</taxon>
        <taxon>Fabaceae</taxon>
        <taxon>Papilionoideae</taxon>
        <taxon>50 kb inversion clade</taxon>
        <taxon>NPAAA clade</taxon>
        <taxon>Hologalegina</taxon>
        <taxon>IRL clade</taxon>
        <taxon>Trifolieae</taxon>
        <taxon>Medicago</taxon>
    </lineage>
</organism>
<evidence type="ECO:0000313" key="1">
    <source>
        <dbReference type="EMBL" id="KEH25319.1"/>
    </source>
</evidence>
<proteinExistence type="predicted"/>
<sequence length="59" mass="6574">MPIQTGPKKNQILTFQRNLKHWHENMNKEVDKSLLEKIKKLTRSVVVCVAAGGGLGNSS</sequence>
<dbReference type="AlphaFoldDB" id="G7ZY76"/>
<reference evidence="1 3" key="1">
    <citation type="journal article" date="2011" name="Nature">
        <title>The Medicago genome provides insight into the evolution of rhizobial symbioses.</title>
        <authorList>
            <person name="Young N.D."/>
            <person name="Debelle F."/>
            <person name="Oldroyd G.E."/>
            <person name="Geurts R."/>
            <person name="Cannon S.B."/>
            <person name="Udvardi M.K."/>
            <person name="Benedito V.A."/>
            <person name="Mayer K.F."/>
            <person name="Gouzy J."/>
            <person name="Schoof H."/>
            <person name="Van de Peer Y."/>
            <person name="Proost S."/>
            <person name="Cook D.R."/>
            <person name="Meyers B.C."/>
            <person name="Spannagl M."/>
            <person name="Cheung F."/>
            <person name="De Mita S."/>
            <person name="Krishnakumar V."/>
            <person name="Gundlach H."/>
            <person name="Zhou S."/>
            <person name="Mudge J."/>
            <person name="Bharti A.K."/>
            <person name="Murray J.D."/>
            <person name="Naoumkina M.A."/>
            <person name="Rosen B."/>
            <person name="Silverstein K.A."/>
            <person name="Tang H."/>
            <person name="Rombauts S."/>
            <person name="Zhao P.X."/>
            <person name="Zhou P."/>
            <person name="Barbe V."/>
            <person name="Bardou P."/>
            <person name="Bechner M."/>
            <person name="Bellec A."/>
            <person name="Berger A."/>
            <person name="Berges H."/>
            <person name="Bidwell S."/>
            <person name="Bisseling T."/>
            <person name="Choisne N."/>
            <person name="Couloux A."/>
            <person name="Denny R."/>
            <person name="Deshpande S."/>
            <person name="Dai X."/>
            <person name="Doyle J.J."/>
            <person name="Dudez A.M."/>
            <person name="Farmer A.D."/>
            <person name="Fouteau S."/>
            <person name="Franken C."/>
            <person name="Gibelin C."/>
            <person name="Gish J."/>
            <person name="Goldstein S."/>
            <person name="Gonzalez A.J."/>
            <person name="Green P.J."/>
            <person name="Hallab A."/>
            <person name="Hartog M."/>
            <person name="Hua A."/>
            <person name="Humphray S.J."/>
            <person name="Jeong D.H."/>
            <person name="Jing Y."/>
            <person name="Jocker A."/>
            <person name="Kenton S.M."/>
            <person name="Kim D.J."/>
            <person name="Klee K."/>
            <person name="Lai H."/>
            <person name="Lang C."/>
            <person name="Lin S."/>
            <person name="Macmil S.L."/>
            <person name="Magdelenat G."/>
            <person name="Matthews L."/>
            <person name="McCorrison J."/>
            <person name="Monaghan E.L."/>
            <person name="Mun J.H."/>
            <person name="Najar F.Z."/>
            <person name="Nicholson C."/>
            <person name="Noirot C."/>
            <person name="O'Bleness M."/>
            <person name="Paule C.R."/>
            <person name="Poulain J."/>
            <person name="Prion F."/>
            <person name="Qin B."/>
            <person name="Qu C."/>
            <person name="Retzel E.F."/>
            <person name="Riddle C."/>
            <person name="Sallet E."/>
            <person name="Samain S."/>
            <person name="Samson N."/>
            <person name="Sanders I."/>
            <person name="Saurat O."/>
            <person name="Scarpelli C."/>
            <person name="Schiex T."/>
            <person name="Segurens B."/>
            <person name="Severin A.J."/>
            <person name="Sherrier D.J."/>
            <person name="Shi R."/>
            <person name="Sims S."/>
            <person name="Singer S.R."/>
            <person name="Sinharoy S."/>
            <person name="Sterck L."/>
            <person name="Viollet A."/>
            <person name="Wang B.B."/>
            <person name="Wang K."/>
            <person name="Wang M."/>
            <person name="Wang X."/>
            <person name="Warfsmann J."/>
            <person name="Weissenbach J."/>
            <person name="White D.D."/>
            <person name="White J.D."/>
            <person name="Wiley G.B."/>
            <person name="Wincker P."/>
            <person name="Xing Y."/>
            <person name="Yang L."/>
            <person name="Yao Z."/>
            <person name="Ying F."/>
            <person name="Zhai J."/>
            <person name="Zhou L."/>
            <person name="Zuber A."/>
            <person name="Denarie J."/>
            <person name="Dixon R.A."/>
            <person name="May G.D."/>
            <person name="Schwartz D.C."/>
            <person name="Rogers J."/>
            <person name="Quetier F."/>
            <person name="Town C.D."/>
            <person name="Roe B.A."/>
        </authorList>
    </citation>
    <scope>NUCLEOTIDE SEQUENCE [LARGE SCALE GENOMIC DNA]</scope>
    <source>
        <strain evidence="1">A17</strain>
        <strain evidence="2 3">cv. Jemalong A17</strain>
    </source>
</reference>